<dbReference type="GO" id="GO:0016301">
    <property type="term" value="F:kinase activity"/>
    <property type="evidence" value="ECO:0007669"/>
    <property type="project" value="UniProtKB-KW"/>
</dbReference>
<name>A0A5B6VZB4_9ROSI</name>
<organism evidence="1 2">
    <name type="scientific">Gossypium australe</name>
    <dbReference type="NCBI Taxonomy" id="47621"/>
    <lineage>
        <taxon>Eukaryota</taxon>
        <taxon>Viridiplantae</taxon>
        <taxon>Streptophyta</taxon>
        <taxon>Embryophyta</taxon>
        <taxon>Tracheophyta</taxon>
        <taxon>Spermatophyta</taxon>
        <taxon>Magnoliopsida</taxon>
        <taxon>eudicotyledons</taxon>
        <taxon>Gunneridae</taxon>
        <taxon>Pentapetalae</taxon>
        <taxon>rosids</taxon>
        <taxon>malvids</taxon>
        <taxon>Malvales</taxon>
        <taxon>Malvaceae</taxon>
        <taxon>Malvoideae</taxon>
        <taxon>Gossypium</taxon>
    </lineage>
</organism>
<keyword evidence="1" id="KW-0675">Receptor</keyword>
<keyword evidence="2" id="KW-1185">Reference proteome</keyword>
<reference evidence="2" key="1">
    <citation type="journal article" date="2019" name="Plant Biotechnol. J.">
        <title>Genome sequencing of the Australian wild diploid species Gossypium australe highlights disease resistance and delayed gland morphogenesis.</title>
        <authorList>
            <person name="Cai Y."/>
            <person name="Cai X."/>
            <person name="Wang Q."/>
            <person name="Wang P."/>
            <person name="Zhang Y."/>
            <person name="Cai C."/>
            <person name="Xu Y."/>
            <person name="Wang K."/>
            <person name="Zhou Z."/>
            <person name="Wang C."/>
            <person name="Geng S."/>
            <person name="Li B."/>
            <person name="Dong Q."/>
            <person name="Hou Y."/>
            <person name="Wang H."/>
            <person name="Ai P."/>
            <person name="Liu Z."/>
            <person name="Yi F."/>
            <person name="Sun M."/>
            <person name="An G."/>
            <person name="Cheng J."/>
            <person name="Zhang Y."/>
            <person name="Shi Q."/>
            <person name="Xie Y."/>
            <person name="Shi X."/>
            <person name="Chang Y."/>
            <person name="Huang F."/>
            <person name="Chen Y."/>
            <person name="Hong S."/>
            <person name="Mi L."/>
            <person name="Sun Q."/>
            <person name="Zhang L."/>
            <person name="Zhou B."/>
            <person name="Peng R."/>
            <person name="Zhang X."/>
            <person name="Liu F."/>
        </authorList>
    </citation>
    <scope>NUCLEOTIDE SEQUENCE [LARGE SCALE GENOMIC DNA]</scope>
    <source>
        <strain evidence="2">cv. PA1801</strain>
    </source>
</reference>
<keyword evidence="1" id="KW-0808">Transferase</keyword>
<dbReference type="CDD" id="cd09272">
    <property type="entry name" value="RNase_HI_RT_Ty1"/>
    <property type="match status" value="1"/>
</dbReference>
<accession>A0A5B6VZB4</accession>
<sequence length="94" mass="10958">MRKFLSDLNLVQDEASWILCDNQSAIAIVKNPVFHGKKKHFKIKYHFSKEVTLVHCSIESQLANILTKPLEKARFEKLRNEIDVHFTKAKDECC</sequence>
<evidence type="ECO:0000313" key="1">
    <source>
        <dbReference type="EMBL" id="KAA3474248.1"/>
    </source>
</evidence>
<dbReference type="OrthoDB" id="1298236at2759"/>
<comment type="caution">
    <text evidence="1">The sequence shown here is derived from an EMBL/GenBank/DDBJ whole genome shotgun (WGS) entry which is preliminary data.</text>
</comment>
<protein>
    <submittedName>
        <fullName evidence="1">Putative LRR receptor-like serine/threonine-protein kinase</fullName>
    </submittedName>
</protein>
<keyword evidence="1" id="KW-0418">Kinase</keyword>
<dbReference type="EMBL" id="SMMG02000005">
    <property type="protein sequence ID" value="KAA3474248.1"/>
    <property type="molecule type" value="Genomic_DNA"/>
</dbReference>
<gene>
    <name evidence="1" type="ORF">EPI10_024553</name>
</gene>
<dbReference type="Proteomes" id="UP000325315">
    <property type="component" value="Unassembled WGS sequence"/>
</dbReference>
<proteinExistence type="predicted"/>
<dbReference type="AlphaFoldDB" id="A0A5B6VZB4"/>
<evidence type="ECO:0000313" key="2">
    <source>
        <dbReference type="Proteomes" id="UP000325315"/>
    </source>
</evidence>